<feature type="region of interest" description="Disordered" evidence="2">
    <location>
        <begin position="375"/>
        <end position="422"/>
    </location>
</feature>
<dbReference type="Proteomes" id="UP000298787">
    <property type="component" value="Unassembled WGS sequence"/>
</dbReference>
<dbReference type="FunFam" id="1.25.40.20:FF:000081">
    <property type="entry name" value="Kinase D-interacting substrate of 220 kDa"/>
    <property type="match status" value="1"/>
</dbReference>
<reference evidence="5 6" key="1">
    <citation type="submission" date="2019-01" db="EMBL/GenBank/DDBJ databases">
        <title>Genome Assembly of Collichthys lucidus.</title>
        <authorList>
            <person name="Cai M."/>
            <person name="Xiao S."/>
        </authorList>
    </citation>
    <scope>NUCLEOTIDE SEQUENCE [LARGE SCALE GENOMIC DNA]</scope>
    <source>
        <strain evidence="5">JT15FE1705JMU</strain>
        <tissue evidence="5">Muscle</tissue>
    </source>
</reference>
<feature type="repeat" description="ANK" evidence="1">
    <location>
        <begin position="78"/>
        <end position="110"/>
    </location>
</feature>
<evidence type="ECO:0000256" key="1">
    <source>
        <dbReference type="PROSITE-ProRule" id="PRU00023"/>
    </source>
</evidence>
<evidence type="ECO:0000256" key="3">
    <source>
        <dbReference type="SAM" id="Phobius"/>
    </source>
</evidence>
<sequence length="755" mass="83863">MDTTTSIKMTTLAIQNLFSYVEEENLSALKAHLDRFKEVDGRSDNGQTPLMLAAEQGSLEIIQELIRRGANVNLDDVDCWSALICAAKEGHVDVVKELLENSAYIEHRDMGGWTALMWAAYKGRVEVTELLLEHGANPNTTGQQYSVYPIIWAAGRGHADIVKLLLNNGAKVNCSDKYGTTPLIWASRKGHFDCVMHLLENGADVDQEGANSMTALIVAVKGGYTEVVKELLKRNPNVNMTDKDGNTALMIAAKEGTLRSSRTCWTPGHMSTSQTGGDTVLIGAVRGGHVEIVRALLHKYADIDIRGQENKTALYWAVEKGNSTMVRDILQCNPDTETCTKDGETPLIKATKMRNIEIVELLLDKGAKVSAVDKVRTMKTHPERRHASPHRHPWAEPPPGRAPPQEPQRWPPAVPTNKAGETPYNIDCSHQKSILTQIFGARHLSPSESDGDMLGYDLYSSALADILSEPTMQPPICVGLYAQWGSGKSFLLKKLEDEMKTFAGQQIEPLFQFSWLIVFLSCSWRFHRGRTRLHRGPESSPWRCRSAVALLYLFFVVVYFGGRGLGGRELDLGVAAEHAGWRVRSGSCSPIHRLSSVGGETSMAEMIATLSDACEREFGFLATRLFRVFKTEETQGKRKWKKTCCVPSFIIFVLVLLCLLTGMALLAVFKVDGENRTVNAVLIAIGSVVGLALLLNCRTWWQVTDSVLNSQRKRLHGAANRMHKLKSEGFMKVRRTLTTKQLRRVSYNHLSSCRC</sequence>
<dbReference type="Pfam" id="PF12796">
    <property type="entry name" value="Ank_2"/>
    <property type="match status" value="4"/>
</dbReference>
<dbReference type="SUPFAM" id="SSF48403">
    <property type="entry name" value="Ankyrin repeat"/>
    <property type="match status" value="1"/>
</dbReference>
<keyword evidence="1" id="KW-0040">ANK repeat</keyword>
<feature type="repeat" description="ANK" evidence="1">
    <location>
        <begin position="145"/>
        <end position="177"/>
    </location>
</feature>
<proteinExistence type="predicted"/>
<keyword evidence="3" id="KW-1133">Transmembrane helix</keyword>
<dbReference type="SMART" id="SM00248">
    <property type="entry name" value="ANK"/>
    <property type="match status" value="9"/>
</dbReference>
<feature type="transmembrane region" description="Helical" evidence="3">
    <location>
        <begin position="649"/>
        <end position="669"/>
    </location>
</feature>
<dbReference type="STRING" id="240159.A0A4U5TVV7"/>
<protein>
    <submittedName>
        <fullName evidence="5">Kinase D-interacting substrate of 220 kDa</fullName>
    </submittedName>
</protein>
<dbReference type="GO" id="GO:0016301">
    <property type="term" value="F:kinase activity"/>
    <property type="evidence" value="ECO:0007669"/>
    <property type="project" value="UniProtKB-KW"/>
</dbReference>
<feature type="repeat" description="ANK" evidence="1">
    <location>
        <begin position="178"/>
        <end position="210"/>
    </location>
</feature>
<dbReference type="GO" id="GO:0030165">
    <property type="term" value="F:PDZ domain binding"/>
    <property type="evidence" value="ECO:0007669"/>
    <property type="project" value="TreeGrafter"/>
</dbReference>
<evidence type="ECO:0000313" key="6">
    <source>
        <dbReference type="Proteomes" id="UP000298787"/>
    </source>
</evidence>
<dbReference type="InterPro" id="IPR052771">
    <property type="entry name" value="Neurotrophin_sig_adaptor"/>
</dbReference>
<feature type="repeat" description="ANK" evidence="1">
    <location>
        <begin position="111"/>
        <end position="143"/>
    </location>
</feature>
<feature type="repeat" description="ANK" evidence="1">
    <location>
        <begin position="342"/>
        <end position="374"/>
    </location>
</feature>
<dbReference type="FunFam" id="1.25.40.20:FF:000047">
    <property type="entry name" value="Kinase D-interacting substrate of 220 kDa B"/>
    <property type="match status" value="1"/>
</dbReference>
<feature type="domain" description="KAP NTPase" evidence="4">
    <location>
        <begin position="456"/>
        <end position="704"/>
    </location>
</feature>
<dbReference type="AlphaFoldDB" id="A0A4U5TVV7"/>
<dbReference type="PANTHER" id="PTHR24116">
    <property type="entry name" value="KINASE D-INTERACTING SUBSTRATE OF 220 KDA"/>
    <property type="match status" value="1"/>
</dbReference>
<keyword evidence="3" id="KW-0472">Membrane</keyword>
<dbReference type="GO" id="GO:0019887">
    <property type="term" value="F:protein kinase regulator activity"/>
    <property type="evidence" value="ECO:0007669"/>
    <property type="project" value="TreeGrafter"/>
</dbReference>
<accession>A0A4U5TVV7</accession>
<name>A0A4U5TVV7_COLLU</name>
<dbReference type="Pfam" id="PF00023">
    <property type="entry name" value="Ank"/>
    <property type="match status" value="1"/>
</dbReference>
<evidence type="ECO:0000259" key="4">
    <source>
        <dbReference type="Pfam" id="PF07693"/>
    </source>
</evidence>
<keyword evidence="6" id="KW-1185">Reference proteome</keyword>
<dbReference type="PANTHER" id="PTHR24116:SF2">
    <property type="entry name" value="KINASE D-INTERACTING SUBSTRATE OF 220 KDA B"/>
    <property type="match status" value="1"/>
</dbReference>
<dbReference type="Pfam" id="PF07693">
    <property type="entry name" value="KAP_NTPase"/>
    <property type="match status" value="1"/>
</dbReference>
<dbReference type="PROSITE" id="PS50297">
    <property type="entry name" value="ANK_REP_REGION"/>
    <property type="match status" value="7"/>
</dbReference>
<feature type="repeat" description="ANK" evidence="1">
    <location>
        <begin position="211"/>
        <end position="243"/>
    </location>
</feature>
<feature type="transmembrane region" description="Helical" evidence="3">
    <location>
        <begin position="681"/>
        <end position="701"/>
    </location>
</feature>
<dbReference type="PROSITE" id="PS50088">
    <property type="entry name" value="ANK_REPEAT"/>
    <property type="match status" value="8"/>
</dbReference>
<feature type="repeat" description="ANK" evidence="1">
    <location>
        <begin position="276"/>
        <end position="308"/>
    </location>
</feature>
<feature type="repeat" description="ANK" evidence="1">
    <location>
        <begin position="45"/>
        <end position="77"/>
    </location>
</feature>
<dbReference type="Gene3D" id="1.25.40.20">
    <property type="entry name" value="Ankyrin repeat-containing domain"/>
    <property type="match status" value="3"/>
</dbReference>
<keyword evidence="3" id="KW-0812">Transmembrane</keyword>
<evidence type="ECO:0000256" key="2">
    <source>
        <dbReference type="SAM" id="MobiDB-lite"/>
    </source>
</evidence>
<evidence type="ECO:0000313" key="5">
    <source>
        <dbReference type="EMBL" id="TKS65764.1"/>
    </source>
</evidence>
<dbReference type="PRINTS" id="PR01415">
    <property type="entry name" value="ANKYRIN"/>
</dbReference>
<organism evidence="5 6">
    <name type="scientific">Collichthys lucidus</name>
    <name type="common">Big head croaker</name>
    <name type="synonym">Sciaena lucida</name>
    <dbReference type="NCBI Taxonomy" id="240159"/>
    <lineage>
        <taxon>Eukaryota</taxon>
        <taxon>Metazoa</taxon>
        <taxon>Chordata</taxon>
        <taxon>Craniata</taxon>
        <taxon>Vertebrata</taxon>
        <taxon>Euteleostomi</taxon>
        <taxon>Actinopterygii</taxon>
        <taxon>Neopterygii</taxon>
        <taxon>Teleostei</taxon>
        <taxon>Neoteleostei</taxon>
        <taxon>Acanthomorphata</taxon>
        <taxon>Eupercaria</taxon>
        <taxon>Sciaenidae</taxon>
        <taxon>Collichthys</taxon>
    </lineage>
</organism>
<dbReference type="EMBL" id="ML241070">
    <property type="protein sequence ID" value="TKS65764.1"/>
    <property type="molecule type" value="Genomic_DNA"/>
</dbReference>
<feature type="compositionally biased region" description="Basic residues" evidence="2">
    <location>
        <begin position="377"/>
        <end position="392"/>
    </location>
</feature>
<feature type="transmembrane region" description="Helical" evidence="3">
    <location>
        <begin position="547"/>
        <end position="565"/>
    </location>
</feature>
<dbReference type="InterPro" id="IPR036770">
    <property type="entry name" value="Ankyrin_rpt-contain_sf"/>
</dbReference>
<dbReference type="InterPro" id="IPR002110">
    <property type="entry name" value="Ankyrin_rpt"/>
</dbReference>
<keyword evidence="5" id="KW-0808">Transferase</keyword>
<keyword evidence="5" id="KW-0418">Kinase</keyword>
<dbReference type="InterPro" id="IPR011646">
    <property type="entry name" value="KAP_P-loop"/>
</dbReference>
<gene>
    <name evidence="5" type="ORF">D9C73_028501</name>
</gene>
<feature type="compositionally biased region" description="Pro residues" evidence="2">
    <location>
        <begin position="395"/>
        <end position="414"/>
    </location>
</feature>